<proteinExistence type="predicted"/>
<keyword evidence="2" id="KW-1185">Reference proteome</keyword>
<protein>
    <submittedName>
        <fullName evidence="1">Pc12g09700 protein</fullName>
    </submittedName>
</protein>
<dbReference type="OrthoDB" id="2316594at2759"/>
<evidence type="ECO:0000313" key="2">
    <source>
        <dbReference type="Proteomes" id="UP000000724"/>
    </source>
</evidence>
<dbReference type="Gene3D" id="3.40.50.300">
    <property type="entry name" value="P-loop containing nucleotide triphosphate hydrolases"/>
    <property type="match status" value="1"/>
</dbReference>
<accession>B6GZR9</accession>
<sequence length="465" mass="50933">MSSLYLSRNTPETSEHMKLVKGDADVSRTSRFKNTRLEEELITAPLFSLSACETLDTDRLNSQQTLDGDPTYPQYGLLGLRNRPTSNPPAQDDLVYANVSAPWSAFICGSQGSGKSHTLSCLLENALISSSPAGKLSSPLAGLVIHYDKFTAFSSTQLCEAAYLHSSGIPVRKALNISMMKTLMGINNMTEKPLYIEVVMKILRDMAIANQGKSGFNYSTFKLLLQREQFLKGQLMPLNMRLEVLESFFEPGSVPGANTNKSKQHSADNAWKFPPGTLTIIDLSCPFVGQEDACALFNIAVSLFLKNRHDAGRIIALDEAHKFMTSTSPEAADLTDTLLSVVRQQRHLAARVLIATQEPTLAPALLELCNVTIIHRFSSPAWFKAIKSHIAGAEIEGLGPNNTASSTIFRKIVRLPTGEALSATTDSDSQDEPPSYRVVQLGTSYAHIRVRNRITVDGGRSVLER</sequence>
<name>B6GZR9_PENRW</name>
<dbReference type="BioCyc" id="PCHR:PC12G09700-MONOMER"/>
<evidence type="ECO:0000313" key="1">
    <source>
        <dbReference type="EMBL" id="CAP80597.1"/>
    </source>
</evidence>
<dbReference type="SUPFAM" id="SSF52540">
    <property type="entry name" value="P-loop containing nucleoside triphosphate hydrolases"/>
    <property type="match status" value="1"/>
</dbReference>
<dbReference type="HOGENOM" id="CLU_015256_5_1_1"/>
<dbReference type="OMA" id="SCPFVGQ"/>
<dbReference type="eggNOG" id="ENOG502QVRG">
    <property type="taxonomic scope" value="Eukaryota"/>
</dbReference>
<reference evidence="1 2" key="1">
    <citation type="journal article" date="2008" name="Nat. Biotechnol.">
        <title>Genome sequencing and analysis of the filamentous fungus Penicillium chrysogenum.</title>
        <authorList>
            <person name="van den Berg M.A."/>
            <person name="Albang R."/>
            <person name="Albermann K."/>
            <person name="Badger J.H."/>
            <person name="Daran J.-M."/>
            <person name="Driessen A.J.M."/>
            <person name="Garcia-Estrada C."/>
            <person name="Fedorova N.D."/>
            <person name="Harris D.M."/>
            <person name="Heijne W.H.M."/>
            <person name="Joardar V.S."/>
            <person name="Kiel J.A.K.W."/>
            <person name="Kovalchuk A."/>
            <person name="Martin J.F."/>
            <person name="Nierman W.C."/>
            <person name="Nijland J.G."/>
            <person name="Pronk J.T."/>
            <person name="Roubos J.A."/>
            <person name="van der Klei I.J."/>
            <person name="van Peij N.N.M.E."/>
            <person name="Veenhuis M."/>
            <person name="von Doehren H."/>
            <person name="Wagner C."/>
            <person name="Wortman J.R."/>
            <person name="Bovenberg R.A.L."/>
        </authorList>
    </citation>
    <scope>NUCLEOTIDE SEQUENCE [LARGE SCALE GENOMIC DNA]</scope>
    <source>
        <strain evidence="2">ATCC 28089 / DSM 1075 / NRRL 1951 / Wisconsin 54-1255</strain>
    </source>
</reference>
<organism evidence="1 2">
    <name type="scientific">Penicillium rubens (strain ATCC 28089 / DSM 1075 / NRRL 1951 / Wisconsin 54-1255)</name>
    <name type="common">Penicillium chrysogenum</name>
    <dbReference type="NCBI Taxonomy" id="500485"/>
    <lineage>
        <taxon>Eukaryota</taxon>
        <taxon>Fungi</taxon>
        <taxon>Dikarya</taxon>
        <taxon>Ascomycota</taxon>
        <taxon>Pezizomycotina</taxon>
        <taxon>Eurotiomycetes</taxon>
        <taxon>Eurotiomycetidae</taxon>
        <taxon>Eurotiales</taxon>
        <taxon>Aspergillaceae</taxon>
        <taxon>Penicillium</taxon>
        <taxon>Penicillium chrysogenum species complex</taxon>
    </lineage>
</organism>
<dbReference type="VEuPathDB" id="FungiDB:PCH_Pc12g09700"/>
<dbReference type="Proteomes" id="UP000000724">
    <property type="component" value="Contig Pc00c12"/>
</dbReference>
<dbReference type="AlphaFoldDB" id="B6GZR9"/>
<dbReference type="EMBL" id="AM920427">
    <property type="protein sequence ID" value="CAP80597.1"/>
    <property type="molecule type" value="Genomic_DNA"/>
</dbReference>
<dbReference type="InterPro" id="IPR027417">
    <property type="entry name" value="P-loop_NTPase"/>
</dbReference>
<gene>
    <name evidence="1" type="ORF">Pc12g09700</name>
    <name evidence="1" type="ORF">PCH_Pc12g09700</name>
</gene>